<evidence type="ECO:0000259" key="5">
    <source>
        <dbReference type="Pfam" id="PF02668"/>
    </source>
</evidence>
<accession>A0A8J3FTQ3</accession>
<dbReference type="InterPro" id="IPR050411">
    <property type="entry name" value="AlphaKG_dependent_hydroxylases"/>
</dbReference>
<evidence type="ECO:0000313" key="6">
    <source>
        <dbReference type="EMBL" id="GGM48168.1"/>
    </source>
</evidence>
<dbReference type="PANTHER" id="PTHR10696:SF56">
    <property type="entry name" value="TAUD_TFDA-LIKE DOMAIN-CONTAINING PROTEIN"/>
    <property type="match status" value="1"/>
</dbReference>
<feature type="domain" description="TauD/TfdA-like" evidence="5">
    <location>
        <begin position="4"/>
        <end position="228"/>
    </location>
</feature>
<evidence type="ECO:0000256" key="3">
    <source>
        <dbReference type="ARBA" id="ARBA00023004"/>
    </source>
</evidence>
<dbReference type="InterPro" id="IPR003819">
    <property type="entry name" value="TauD/TfdA-like"/>
</dbReference>
<dbReference type="AlphaFoldDB" id="A0A8J3FTQ3"/>
<reference evidence="6" key="1">
    <citation type="journal article" date="2014" name="Int. J. Syst. Evol. Microbiol.">
        <title>Complete genome sequence of Corynebacterium casei LMG S-19264T (=DSM 44701T), isolated from a smear-ripened cheese.</title>
        <authorList>
            <consortium name="US DOE Joint Genome Institute (JGI-PGF)"/>
            <person name="Walter F."/>
            <person name="Albersmeier A."/>
            <person name="Kalinowski J."/>
            <person name="Ruckert C."/>
        </authorList>
    </citation>
    <scope>NUCLEOTIDE SEQUENCE</scope>
    <source>
        <strain evidence="6">CGMCC 4.5737</strain>
    </source>
</reference>
<dbReference type="RefSeq" id="WP_189056016.1">
    <property type="nucleotide sequence ID" value="NZ_BMMK01000006.1"/>
</dbReference>
<proteinExistence type="predicted"/>
<keyword evidence="7" id="KW-1185">Reference proteome</keyword>
<dbReference type="Pfam" id="PF02668">
    <property type="entry name" value="TauD"/>
    <property type="match status" value="1"/>
</dbReference>
<evidence type="ECO:0000313" key="7">
    <source>
        <dbReference type="Proteomes" id="UP000637578"/>
    </source>
</evidence>
<dbReference type="SUPFAM" id="SSF51197">
    <property type="entry name" value="Clavaminate synthase-like"/>
    <property type="match status" value="1"/>
</dbReference>
<keyword evidence="4" id="KW-0045">Antibiotic biosynthesis</keyword>
<evidence type="ECO:0000256" key="2">
    <source>
        <dbReference type="ARBA" id="ARBA00023002"/>
    </source>
</evidence>
<organism evidence="6 7">
    <name type="scientific">Longimycelium tulufanense</name>
    <dbReference type="NCBI Taxonomy" id="907463"/>
    <lineage>
        <taxon>Bacteria</taxon>
        <taxon>Bacillati</taxon>
        <taxon>Actinomycetota</taxon>
        <taxon>Actinomycetes</taxon>
        <taxon>Pseudonocardiales</taxon>
        <taxon>Pseudonocardiaceae</taxon>
        <taxon>Longimycelium</taxon>
    </lineage>
</organism>
<dbReference type="EMBL" id="BMMK01000006">
    <property type="protein sequence ID" value="GGM48168.1"/>
    <property type="molecule type" value="Genomic_DNA"/>
</dbReference>
<dbReference type="GO" id="GO:0017000">
    <property type="term" value="P:antibiotic biosynthetic process"/>
    <property type="evidence" value="ECO:0007669"/>
    <property type="project" value="UniProtKB-KW"/>
</dbReference>
<comment type="cofactor">
    <cofactor evidence="1">
        <name>Fe(2+)</name>
        <dbReference type="ChEBI" id="CHEBI:29033"/>
    </cofactor>
</comment>
<sequence length="254" mass="27090">MTNFDLYRVDIRAGEGLAALVATLAEHGFALITGVSEADTLLRLARSLATIVPHRDSAANGITTIADLGTPGAGFLGFSSRELAPHTDRSSVDKPPGLLMMGCAQPAASGGQCVVVDGKAVYDDLAETAPDALHALSTPRSALFGGASGYLGSVFSRASSGRIAVRLRLDDLAQFSPEATRFLPILRDALSRHAMTYGLKTGEGYILHNHRWMHGRRAFLGQRVMYRINGNPLPHIDIHSGFTPFRRVLPSTAA</sequence>
<dbReference type="InterPro" id="IPR042098">
    <property type="entry name" value="TauD-like_sf"/>
</dbReference>
<protein>
    <recommendedName>
        <fullName evidence="5">TauD/TfdA-like domain-containing protein</fullName>
    </recommendedName>
</protein>
<dbReference type="Proteomes" id="UP000637578">
    <property type="component" value="Unassembled WGS sequence"/>
</dbReference>
<name>A0A8J3FTQ3_9PSEU</name>
<comment type="caution">
    <text evidence="6">The sequence shown here is derived from an EMBL/GenBank/DDBJ whole genome shotgun (WGS) entry which is preliminary data.</text>
</comment>
<gene>
    <name evidence="6" type="ORF">GCM10012275_19020</name>
</gene>
<evidence type="ECO:0000256" key="4">
    <source>
        <dbReference type="ARBA" id="ARBA00023194"/>
    </source>
</evidence>
<dbReference type="PANTHER" id="PTHR10696">
    <property type="entry name" value="GAMMA-BUTYROBETAINE HYDROXYLASE-RELATED"/>
    <property type="match status" value="1"/>
</dbReference>
<dbReference type="Gene3D" id="3.60.130.10">
    <property type="entry name" value="Clavaminate synthase-like"/>
    <property type="match status" value="1"/>
</dbReference>
<reference evidence="6" key="2">
    <citation type="submission" date="2020-09" db="EMBL/GenBank/DDBJ databases">
        <authorList>
            <person name="Sun Q."/>
            <person name="Zhou Y."/>
        </authorList>
    </citation>
    <scope>NUCLEOTIDE SEQUENCE</scope>
    <source>
        <strain evidence="6">CGMCC 4.5737</strain>
    </source>
</reference>
<dbReference type="GO" id="GO:0016491">
    <property type="term" value="F:oxidoreductase activity"/>
    <property type="evidence" value="ECO:0007669"/>
    <property type="project" value="UniProtKB-KW"/>
</dbReference>
<evidence type="ECO:0000256" key="1">
    <source>
        <dbReference type="ARBA" id="ARBA00001954"/>
    </source>
</evidence>
<keyword evidence="3" id="KW-0408">Iron</keyword>
<keyword evidence="2" id="KW-0560">Oxidoreductase</keyword>